<evidence type="ECO:0000256" key="1">
    <source>
        <dbReference type="SAM" id="SignalP"/>
    </source>
</evidence>
<feature type="chain" id="PRO_5005476773" description="DUF4331 domain-containing protein" evidence="1">
    <location>
        <begin position="30"/>
        <end position="508"/>
    </location>
</feature>
<dbReference type="PATRIC" id="fig|42253.5.peg.558"/>
<proteinExistence type="predicted"/>
<sequence length="508" mass="55322">MNSRGNRRRIWTMGTKLAAACAAASLAWWAWSPITAGASSHREAPLITELPKVDGTDFYMFRSYESGRDGFVTIIANWLPLQDAYGGPNYFFLDPDALYEIHIDNTGDAKEDITFQFRFQNTLRGLTVPVGGQNVPVPLINIGPISAGNLQNLNMTETYTLDVVRGNRRTGQRQRVNAPGPNGFLKPTDNIGQKSIPGYAAFATAQIHTVNWPGCDAGQGRVFVGQRKESFYVNLGEIFDLINLDPLGPPDAKRNILDDKNITSFILEVPIACLRRDANSPVIGGWMTSSLRQARVLRPQPTFDRPTVEGGAWTQVSRLGMPLVNEVVIGLPDKDKFNASKPENDAQFLTYVTNPTLPALIQTLFPSVQAPNTFPRNDLVAVFLTGVQGVNQITANPTPGEMLRLNTSIPATPASQQNVLGAALCFVNGTLTLNNPGCDPAGFPNGRRPIDDVVDIELRVAMGYLLPSSPSGQQPFTDQTRIPISSFSEQFPYLATPIPGSPQSATPQ</sequence>
<keyword evidence="3" id="KW-1185">Reference proteome</keyword>
<dbReference type="KEGG" id="nmv:NITMOv2_0564"/>
<organism evidence="2 3">
    <name type="scientific">Nitrospira moscoviensis</name>
    <dbReference type="NCBI Taxonomy" id="42253"/>
    <lineage>
        <taxon>Bacteria</taxon>
        <taxon>Pseudomonadati</taxon>
        <taxon>Nitrospirota</taxon>
        <taxon>Nitrospiria</taxon>
        <taxon>Nitrospirales</taxon>
        <taxon>Nitrospiraceae</taxon>
        <taxon>Nitrospira</taxon>
    </lineage>
</organism>
<reference evidence="2 3" key="1">
    <citation type="journal article" date="2015" name="Proc. Natl. Acad. Sci. U.S.A.">
        <title>Expanded metabolic versatility of ubiquitous nitrite-oxidizing bacteria from the genus Nitrospira.</title>
        <authorList>
            <person name="Koch H."/>
            <person name="Lucker S."/>
            <person name="Albertsen M."/>
            <person name="Kitzinger K."/>
            <person name="Herbold C."/>
            <person name="Spieck E."/>
            <person name="Nielsen P.H."/>
            <person name="Wagner M."/>
            <person name="Daims H."/>
        </authorList>
    </citation>
    <scope>NUCLEOTIDE SEQUENCE [LARGE SCALE GENOMIC DNA]</scope>
    <source>
        <strain evidence="2 3">NSP M-1</strain>
    </source>
</reference>
<name>A0A0K2G7U3_NITMO</name>
<protein>
    <recommendedName>
        <fullName evidence="4">DUF4331 domain-containing protein</fullName>
    </recommendedName>
</protein>
<dbReference type="EMBL" id="CP011801">
    <property type="protein sequence ID" value="ALA57000.1"/>
    <property type="molecule type" value="Genomic_DNA"/>
</dbReference>
<keyword evidence="1" id="KW-0732">Signal</keyword>
<dbReference type="Pfam" id="PF14224">
    <property type="entry name" value="DUF4331"/>
    <property type="match status" value="1"/>
</dbReference>
<evidence type="ECO:0008006" key="4">
    <source>
        <dbReference type="Google" id="ProtNLM"/>
    </source>
</evidence>
<evidence type="ECO:0000313" key="2">
    <source>
        <dbReference type="EMBL" id="ALA57000.1"/>
    </source>
</evidence>
<dbReference type="InterPro" id="IPR025566">
    <property type="entry name" value="DUF4331"/>
</dbReference>
<dbReference type="AlphaFoldDB" id="A0A0K2G7U3"/>
<dbReference type="STRING" id="42253.NITMOv2_0564"/>
<feature type="signal peptide" evidence="1">
    <location>
        <begin position="1"/>
        <end position="29"/>
    </location>
</feature>
<evidence type="ECO:0000313" key="3">
    <source>
        <dbReference type="Proteomes" id="UP000069205"/>
    </source>
</evidence>
<dbReference type="Proteomes" id="UP000069205">
    <property type="component" value="Chromosome"/>
</dbReference>
<accession>A0A0K2G7U3</accession>
<gene>
    <name evidence="2" type="ORF">NITMOv2_0564</name>
</gene>